<keyword evidence="4" id="KW-0456">Lyase</keyword>
<dbReference type="GO" id="GO:0006567">
    <property type="term" value="P:L-threonine catabolic process"/>
    <property type="evidence" value="ECO:0007669"/>
    <property type="project" value="TreeGrafter"/>
</dbReference>
<dbReference type="PROSITE" id="PS00165">
    <property type="entry name" value="DEHYDRATASE_SER_THR"/>
    <property type="match status" value="1"/>
</dbReference>
<dbReference type="Pfam" id="PF00291">
    <property type="entry name" value="PALP"/>
    <property type="match status" value="1"/>
</dbReference>
<evidence type="ECO:0000256" key="4">
    <source>
        <dbReference type="ARBA" id="ARBA00023239"/>
    </source>
</evidence>
<dbReference type="Proteomes" id="UP000199118">
    <property type="component" value="Unassembled WGS sequence"/>
</dbReference>
<name>A0A1H3CK32_9RHOB</name>
<dbReference type="GO" id="GO:0030170">
    <property type="term" value="F:pyridoxal phosphate binding"/>
    <property type="evidence" value="ECO:0007669"/>
    <property type="project" value="InterPro"/>
</dbReference>
<dbReference type="GO" id="GO:0006565">
    <property type="term" value="P:L-serine catabolic process"/>
    <property type="evidence" value="ECO:0007669"/>
    <property type="project" value="TreeGrafter"/>
</dbReference>
<dbReference type="STRING" id="356660.SAMN05444336_106129"/>
<feature type="domain" description="Tryptophan synthase beta chain-like PALP" evidence="6">
    <location>
        <begin position="34"/>
        <end position="317"/>
    </location>
</feature>
<evidence type="ECO:0000313" key="7">
    <source>
        <dbReference type="EMBL" id="SDX54248.1"/>
    </source>
</evidence>
<feature type="region of interest" description="Disordered" evidence="5">
    <location>
        <begin position="1"/>
        <end position="20"/>
    </location>
</feature>
<organism evidence="7 8">
    <name type="scientific">Albimonas donghaensis</name>
    <dbReference type="NCBI Taxonomy" id="356660"/>
    <lineage>
        <taxon>Bacteria</taxon>
        <taxon>Pseudomonadati</taxon>
        <taxon>Pseudomonadota</taxon>
        <taxon>Alphaproteobacteria</taxon>
        <taxon>Rhodobacterales</taxon>
        <taxon>Paracoccaceae</taxon>
        <taxon>Albimonas</taxon>
    </lineage>
</organism>
<evidence type="ECO:0000256" key="5">
    <source>
        <dbReference type="SAM" id="MobiDB-lite"/>
    </source>
</evidence>
<evidence type="ECO:0000256" key="3">
    <source>
        <dbReference type="ARBA" id="ARBA00022898"/>
    </source>
</evidence>
<evidence type="ECO:0000256" key="1">
    <source>
        <dbReference type="ARBA" id="ARBA00001933"/>
    </source>
</evidence>
<keyword evidence="3" id="KW-0663">Pyridoxal phosphate</keyword>
<keyword evidence="8" id="KW-1185">Reference proteome</keyword>
<protein>
    <submittedName>
        <fullName evidence="7">Threonine dehydratase</fullName>
    </submittedName>
</protein>
<evidence type="ECO:0000313" key="8">
    <source>
        <dbReference type="Proteomes" id="UP000199118"/>
    </source>
</evidence>
<dbReference type="EMBL" id="FNMZ01000006">
    <property type="protein sequence ID" value="SDX54248.1"/>
    <property type="molecule type" value="Genomic_DNA"/>
</dbReference>
<dbReference type="PANTHER" id="PTHR48078">
    <property type="entry name" value="THREONINE DEHYDRATASE, MITOCHONDRIAL-RELATED"/>
    <property type="match status" value="1"/>
</dbReference>
<dbReference type="InterPro" id="IPR050147">
    <property type="entry name" value="Ser/Thr_Dehydratase"/>
</dbReference>
<accession>A0A1H3CK32</accession>
<dbReference type="GO" id="GO:0003941">
    <property type="term" value="F:L-serine ammonia-lyase activity"/>
    <property type="evidence" value="ECO:0007669"/>
    <property type="project" value="TreeGrafter"/>
</dbReference>
<comment type="similarity">
    <text evidence="2">Belongs to the serine/threonine dehydratase family.</text>
</comment>
<comment type="cofactor">
    <cofactor evidence="1">
        <name>pyridoxal 5'-phosphate</name>
        <dbReference type="ChEBI" id="CHEBI:597326"/>
    </cofactor>
</comment>
<dbReference type="InterPro" id="IPR036052">
    <property type="entry name" value="TrpB-like_PALP_sf"/>
</dbReference>
<dbReference type="GO" id="GO:0009097">
    <property type="term" value="P:isoleucine biosynthetic process"/>
    <property type="evidence" value="ECO:0007669"/>
    <property type="project" value="TreeGrafter"/>
</dbReference>
<dbReference type="Gene3D" id="3.40.50.1100">
    <property type="match status" value="2"/>
</dbReference>
<sequence>MTGLRPALSDRAMDAPDPARPGLPEFRAAAASITGAAIRTPLIASALPGMEALRLKLDCLQPTGAFKIRGALNAVARLAPGARGVVCCSTGNHGRALAWAAGRAGIPAAICLSALVPEAKVRAAEALGARVIRIGTSQDEAQAEADRLAEAEGLTPVPPFDHAHVIAGQGTLGLELIEDAPDLETILVPLSGGGLAAGIAAAAKALKPGVRVVGISMDRGAAMAASLAAGRPVEVAEVASLADSLGGGIGLENRLTFAMCQDLLDDVVRVTEAEIYAGMLALLEGERVVAEGASAVAHAAVLAGKIRLTGPTAALITGRNAAPKQIAAIAARAPVRLGDITVEAPA</sequence>
<gene>
    <name evidence="7" type="ORF">SAMN05444336_106129</name>
</gene>
<dbReference type="GO" id="GO:0004794">
    <property type="term" value="F:threonine deaminase activity"/>
    <property type="evidence" value="ECO:0007669"/>
    <property type="project" value="TreeGrafter"/>
</dbReference>
<dbReference type="InterPro" id="IPR001926">
    <property type="entry name" value="TrpB-like_PALP"/>
</dbReference>
<dbReference type="SUPFAM" id="SSF53686">
    <property type="entry name" value="Tryptophan synthase beta subunit-like PLP-dependent enzymes"/>
    <property type="match status" value="1"/>
</dbReference>
<evidence type="ECO:0000256" key="2">
    <source>
        <dbReference type="ARBA" id="ARBA00010869"/>
    </source>
</evidence>
<dbReference type="FunFam" id="3.40.50.1100:FF:000005">
    <property type="entry name" value="Threonine dehydratase catabolic"/>
    <property type="match status" value="1"/>
</dbReference>
<dbReference type="InterPro" id="IPR000634">
    <property type="entry name" value="Ser/Thr_deHydtase_PyrdxlP-BS"/>
</dbReference>
<reference evidence="7 8" key="1">
    <citation type="submission" date="2016-10" db="EMBL/GenBank/DDBJ databases">
        <authorList>
            <person name="de Groot N.N."/>
        </authorList>
    </citation>
    <scope>NUCLEOTIDE SEQUENCE [LARGE SCALE GENOMIC DNA]</scope>
    <source>
        <strain evidence="7 8">DSM 17890</strain>
    </source>
</reference>
<evidence type="ECO:0000259" key="6">
    <source>
        <dbReference type="Pfam" id="PF00291"/>
    </source>
</evidence>
<dbReference type="AlphaFoldDB" id="A0A1H3CK32"/>
<proteinExistence type="inferred from homology"/>
<dbReference type="PANTHER" id="PTHR48078:SF6">
    <property type="entry name" value="L-THREONINE DEHYDRATASE CATABOLIC TDCB"/>
    <property type="match status" value="1"/>
</dbReference>